<dbReference type="Pfam" id="PF02653">
    <property type="entry name" value="BPD_transp_2"/>
    <property type="match status" value="1"/>
</dbReference>
<reference evidence="10" key="1">
    <citation type="submission" date="2023-07" db="EMBL/GenBank/DDBJ databases">
        <title>Genomic Encyclopedia of Type Strains, Phase IV (KMG-IV): sequencing the most valuable type-strain genomes for metagenomic binning, comparative biology and taxonomic classification.</title>
        <authorList>
            <person name="Goeker M."/>
        </authorList>
    </citation>
    <scope>NUCLEOTIDE SEQUENCE</scope>
    <source>
        <strain evidence="10">DSM 21202</strain>
    </source>
</reference>
<evidence type="ECO:0000256" key="6">
    <source>
        <dbReference type="ARBA" id="ARBA00022989"/>
    </source>
</evidence>
<dbReference type="InterPro" id="IPR052157">
    <property type="entry name" value="BCAA_transport_permease"/>
</dbReference>
<feature type="transmembrane region" description="Helical" evidence="9">
    <location>
        <begin position="6"/>
        <end position="27"/>
    </location>
</feature>
<comment type="similarity">
    <text evidence="8">Belongs to the binding-protein-dependent transport system permease family. LivHM subfamily.</text>
</comment>
<evidence type="ECO:0000256" key="7">
    <source>
        <dbReference type="ARBA" id="ARBA00023136"/>
    </source>
</evidence>
<evidence type="ECO:0000256" key="4">
    <source>
        <dbReference type="ARBA" id="ARBA00022692"/>
    </source>
</evidence>
<evidence type="ECO:0000256" key="5">
    <source>
        <dbReference type="ARBA" id="ARBA00022970"/>
    </source>
</evidence>
<feature type="transmembrane region" description="Helical" evidence="9">
    <location>
        <begin position="34"/>
        <end position="53"/>
    </location>
</feature>
<evidence type="ECO:0000313" key="11">
    <source>
        <dbReference type="Proteomes" id="UP001229244"/>
    </source>
</evidence>
<dbReference type="CDD" id="cd06582">
    <property type="entry name" value="TM_PBP1_LivH_like"/>
    <property type="match status" value="1"/>
</dbReference>
<protein>
    <submittedName>
        <fullName evidence="10">Branched-chain amino acid transport system permease protein</fullName>
    </submittedName>
</protein>
<feature type="transmembrane region" description="Helical" evidence="9">
    <location>
        <begin position="59"/>
        <end position="79"/>
    </location>
</feature>
<proteinExistence type="inferred from homology"/>
<accession>A0AAE3VPN7</accession>
<comment type="caution">
    <text evidence="10">The sequence shown here is derived from an EMBL/GenBank/DDBJ whole genome shotgun (WGS) entry which is preliminary data.</text>
</comment>
<dbReference type="PANTHER" id="PTHR11795:SF451">
    <property type="entry name" value="ABC TRANSPORTER PERMEASE PROTEIN"/>
    <property type="match status" value="1"/>
</dbReference>
<comment type="subcellular location">
    <subcellularLocation>
        <location evidence="1">Cell membrane</location>
        <topology evidence="1">Multi-pass membrane protein</topology>
    </subcellularLocation>
</comment>
<gene>
    <name evidence="10" type="ORF">J2S73_002259</name>
</gene>
<dbReference type="GO" id="GO:0005886">
    <property type="term" value="C:plasma membrane"/>
    <property type="evidence" value="ECO:0007669"/>
    <property type="project" value="UniProtKB-SubCell"/>
</dbReference>
<sequence length="290" mass="30531">MSLFLEFSLVGLASGGIYVLAALSFVIVFKATNVFNFATGEMMMLGAYLFFFFDRQLGMGWAGGLVLALVAAALVAMLTERIVLRPLVGRPHIVLVMVTFGVASVFRGIAGLIWGPNNQQLTELLPRTPLFLGDVLIPGKLAWGFVAAGVVAALFIAYYRFSRAGTAIRATSTDQVTAESLGINIGFVFLLSWGLAGVLAATSGILAGSVNGVTPQLGLVALNVLAVVMLGGLTSVGGVVIGGLVIGWLETIVGAYLGAAWQSFIPYLVVLLVMFVRPTGLFGENRVQRI</sequence>
<feature type="transmembrane region" description="Helical" evidence="9">
    <location>
        <begin position="181"/>
        <end position="207"/>
    </location>
</feature>
<keyword evidence="3" id="KW-1003">Cell membrane</keyword>
<keyword evidence="7 9" id="KW-0472">Membrane</keyword>
<keyword evidence="2" id="KW-0813">Transport</keyword>
<dbReference type="AlphaFoldDB" id="A0AAE3VPN7"/>
<feature type="transmembrane region" description="Helical" evidence="9">
    <location>
        <begin position="141"/>
        <end position="161"/>
    </location>
</feature>
<keyword evidence="11" id="KW-1185">Reference proteome</keyword>
<evidence type="ECO:0000256" key="9">
    <source>
        <dbReference type="SAM" id="Phobius"/>
    </source>
</evidence>
<name>A0AAE3VPN7_9HYPH</name>
<dbReference type="GO" id="GO:0022857">
    <property type="term" value="F:transmembrane transporter activity"/>
    <property type="evidence" value="ECO:0007669"/>
    <property type="project" value="InterPro"/>
</dbReference>
<keyword evidence="6 9" id="KW-1133">Transmembrane helix</keyword>
<evidence type="ECO:0000313" key="10">
    <source>
        <dbReference type="EMBL" id="MDQ0315802.1"/>
    </source>
</evidence>
<dbReference type="GO" id="GO:0006865">
    <property type="term" value="P:amino acid transport"/>
    <property type="evidence" value="ECO:0007669"/>
    <property type="project" value="UniProtKB-KW"/>
</dbReference>
<dbReference type="RefSeq" id="WP_306885631.1">
    <property type="nucleotide sequence ID" value="NZ_JAUSUL010000002.1"/>
</dbReference>
<organism evidence="10 11">
    <name type="scientific">Amorphus orientalis</name>
    <dbReference type="NCBI Taxonomy" id="649198"/>
    <lineage>
        <taxon>Bacteria</taxon>
        <taxon>Pseudomonadati</taxon>
        <taxon>Pseudomonadota</taxon>
        <taxon>Alphaproteobacteria</taxon>
        <taxon>Hyphomicrobiales</taxon>
        <taxon>Amorphaceae</taxon>
        <taxon>Amorphus</taxon>
    </lineage>
</organism>
<feature type="transmembrane region" description="Helical" evidence="9">
    <location>
        <begin position="219"/>
        <end position="246"/>
    </location>
</feature>
<dbReference type="EMBL" id="JAUSUL010000002">
    <property type="protein sequence ID" value="MDQ0315802.1"/>
    <property type="molecule type" value="Genomic_DNA"/>
</dbReference>
<dbReference type="InterPro" id="IPR001851">
    <property type="entry name" value="ABC_transp_permease"/>
</dbReference>
<evidence type="ECO:0000256" key="3">
    <source>
        <dbReference type="ARBA" id="ARBA00022475"/>
    </source>
</evidence>
<dbReference type="PANTHER" id="PTHR11795">
    <property type="entry name" value="BRANCHED-CHAIN AMINO ACID TRANSPORT SYSTEM PERMEASE PROTEIN LIVH"/>
    <property type="match status" value="1"/>
</dbReference>
<keyword evidence="4 9" id="KW-0812">Transmembrane</keyword>
<feature type="transmembrane region" description="Helical" evidence="9">
    <location>
        <begin position="253"/>
        <end position="276"/>
    </location>
</feature>
<evidence type="ECO:0000256" key="8">
    <source>
        <dbReference type="ARBA" id="ARBA00037998"/>
    </source>
</evidence>
<keyword evidence="5" id="KW-0029">Amino-acid transport</keyword>
<evidence type="ECO:0000256" key="2">
    <source>
        <dbReference type="ARBA" id="ARBA00022448"/>
    </source>
</evidence>
<dbReference type="Proteomes" id="UP001229244">
    <property type="component" value="Unassembled WGS sequence"/>
</dbReference>
<evidence type="ECO:0000256" key="1">
    <source>
        <dbReference type="ARBA" id="ARBA00004651"/>
    </source>
</evidence>
<feature type="transmembrane region" description="Helical" evidence="9">
    <location>
        <begin position="91"/>
        <end position="114"/>
    </location>
</feature>